<feature type="transmembrane region" description="Helical" evidence="1">
    <location>
        <begin position="20"/>
        <end position="42"/>
    </location>
</feature>
<feature type="transmembrane region" description="Helical" evidence="1">
    <location>
        <begin position="198"/>
        <end position="220"/>
    </location>
</feature>
<accession>A0ABS2SNS4</accession>
<reference evidence="2" key="1">
    <citation type="submission" date="2021-01" db="EMBL/GenBank/DDBJ databases">
        <title>Genomic Encyclopedia of Type Strains, Phase IV (KMG-IV): sequencing the most valuable type-strain genomes for metagenomic binning, comparative biology and taxonomic classification.</title>
        <authorList>
            <person name="Goeker M."/>
        </authorList>
    </citation>
    <scope>NUCLEOTIDE SEQUENCE</scope>
    <source>
        <strain evidence="2">DSM 21943</strain>
    </source>
</reference>
<feature type="transmembrane region" description="Helical" evidence="1">
    <location>
        <begin position="410"/>
        <end position="435"/>
    </location>
</feature>
<evidence type="ECO:0000313" key="2">
    <source>
        <dbReference type="EMBL" id="MBM7837173.1"/>
    </source>
</evidence>
<dbReference type="EMBL" id="JAFBCV010000001">
    <property type="protein sequence ID" value="MBM7837173.1"/>
    <property type="molecule type" value="Genomic_DNA"/>
</dbReference>
<evidence type="ECO:0000256" key="1">
    <source>
        <dbReference type="SAM" id="Phobius"/>
    </source>
</evidence>
<keyword evidence="1" id="KW-1133">Transmembrane helix</keyword>
<dbReference type="PANTHER" id="PTHR34219">
    <property type="entry name" value="IRON-REGULATED INNER MEMBRANE PROTEIN-RELATED"/>
    <property type="match status" value="1"/>
</dbReference>
<gene>
    <name evidence="2" type="ORF">JOC54_000404</name>
</gene>
<dbReference type="InterPro" id="IPR005625">
    <property type="entry name" value="PepSY-ass_TM"/>
</dbReference>
<evidence type="ECO:0000313" key="3">
    <source>
        <dbReference type="Proteomes" id="UP001179280"/>
    </source>
</evidence>
<protein>
    <submittedName>
        <fullName evidence="2">Iron-regulated membrane protein</fullName>
    </submittedName>
</protein>
<feature type="transmembrane region" description="Helical" evidence="1">
    <location>
        <begin position="151"/>
        <end position="171"/>
    </location>
</feature>
<organism evidence="2 3">
    <name type="scientific">Shouchella xiaoxiensis</name>
    <dbReference type="NCBI Taxonomy" id="766895"/>
    <lineage>
        <taxon>Bacteria</taxon>
        <taxon>Bacillati</taxon>
        <taxon>Bacillota</taxon>
        <taxon>Bacilli</taxon>
        <taxon>Bacillales</taxon>
        <taxon>Bacillaceae</taxon>
        <taxon>Shouchella</taxon>
    </lineage>
</organism>
<keyword evidence="1" id="KW-0472">Membrane</keyword>
<keyword evidence="1" id="KW-0812">Transmembrane</keyword>
<comment type="caution">
    <text evidence="2">The sequence shown here is derived from an EMBL/GenBank/DDBJ whole genome shotgun (WGS) entry which is preliminary data.</text>
</comment>
<proteinExistence type="predicted"/>
<dbReference type="RefSeq" id="WP_239586529.1">
    <property type="nucleotide sequence ID" value="NZ_JAFBCV010000001.1"/>
</dbReference>
<feature type="transmembrane region" description="Helical" evidence="1">
    <location>
        <begin position="368"/>
        <end position="389"/>
    </location>
</feature>
<dbReference type="PANTHER" id="PTHR34219:SF1">
    <property type="entry name" value="PEPSY DOMAIN-CONTAINING PROTEIN"/>
    <property type="match status" value="1"/>
</dbReference>
<dbReference type="Pfam" id="PF03929">
    <property type="entry name" value="PepSY_TM"/>
    <property type="match status" value="1"/>
</dbReference>
<keyword evidence="3" id="KW-1185">Reference proteome</keyword>
<name>A0ABS2SNS4_9BACI</name>
<dbReference type="Proteomes" id="UP001179280">
    <property type="component" value="Unassembled WGS sequence"/>
</dbReference>
<sequence length="452" mass="50192">MTTNKPRSLLRYQMVWRWHFYAGLLIAPILLLLAITGGLYLFKGNIEASMYSEYRDVTPDASGITLAPSELIGSALLTYEEVETIRSYSPSEEPTKSVELGATFVDGSTGTIFMNPYSGEGLGVLLDQDRVMERLIELHSELMLGTFGDRVVELAASWTIILLASGLYLWWPRRPKPKLHGVWLPRFRKGKKVLVRDLHAVPAAWLSLGIAFFVLTGMLWTGFWGNGVQHLATSTGHGYPPSIWIGDAPGSLTEDVAESSWAAQKLPVPLSMDAQGYEQISIDDVVTTGLHRELHPSYTVYFPTSASGSFTLSAFPEQAKDEATMYIDQYTGAVLADYRYDDYGTLGKWMATGITIHKGLEFGLLNQLLGLLICLGLICIIVSGFILWLRRKPNSHIGAPKALSVRKSRVLIVLLAGFALLFPLVALSLIVVFLLDWLVVRKNKRFKAFFRA</sequence>